<name>A0ABV9E1M0_9ACTN</name>
<evidence type="ECO:0008006" key="3">
    <source>
        <dbReference type="Google" id="ProtNLM"/>
    </source>
</evidence>
<dbReference type="Proteomes" id="UP001595923">
    <property type="component" value="Unassembled WGS sequence"/>
</dbReference>
<organism evidence="1 2">
    <name type="scientific">Nocardiopsis mangrovi</name>
    <dbReference type="NCBI Taxonomy" id="1179818"/>
    <lineage>
        <taxon>Bacteria</taxon>
        <taxon>Bacillati</taxon>
        <taxon>Actinomycetota</taxon>
        <taxon>Actinomycetes</taxon>
        <taxon>Streptosporangiales</taxon>
        <taxon>Nocardiopsidaceae</taxon>
        <taxon>Nocardiopsis</taxon>
    </lineage>
</organism>
<keyword evidence="2" id="KW-1185">Reference proteome</keyword>
<protein>
    <recommendedName>
        <fullName evidence="3">Secreted protein</fullName>
    </recommendedName>
</protein>
<sequence length="139" mass="14953">MVLAATCVSPASAAIVPCTANSVVSSWRAQCERTPTDGDAGGVSGKVTVWYPGNSAYYASVEFRAHGEISYLRNHTTTTAYLRVATRNEFGDWENFIDQVVRGPGYSDTVNRSLDEGDPVRVQVCLLDRGCATIATLIS</sequence>
<comment type="caution">
    <text evidence="1">The sequence shown here is derived from an EMBL/GenBank/DDBJ whole genome shotgun (WGS) entry which is preliminary data.</text>
</comment>
<evidence type="ECO:0000313" key="2">
    <source>
        <dbReference type="Proteomes" id="UP001595923"/>
    </source>
</evidence>
<reference evidence="2" key="1">
    <citation type="journal article" date="2019" name="Int. J. Syst. Evol. Microbiol.">
        <title>The Global Catalogue of Microorganisms (GCM) 10K type strain sequencing project: providing services to taxonomists for standard genome sequencing and annotation.</title>
        <authorList>
            <consortium name="The Broad Institute Genomics Platform"/>
            <consortium name="The Broad Institute Genome Sequencing Center for Infectious Disease"/>
            <person name="Wu L."/>
            <person name="Ma J."/>
        </authorList>
    </citation>
    <scope>NUCLEOTIDE SEQUENCE [LARGE SCALE GENOMIC DNA]</scope>
    <source>
        <strain evidence="2">XZYJ18</strain>
    </source>
</reference>
<accession>A0ABV9E1M0</accession>
<evidence type="ECO:0000313" key="1">
    <source>
        <dbReference type="EMBL" id="MFC4564582.1"/>
    </source>
</evidence>
<proteinExistence type="predicted"/>
<gene>
    <name evidence="1" type="ORF">ACFO4E_22220</name>
</gene>
<dbReference type="EMBL" id="JBHSFQ010000026">
    <property type="protein sequence ID" value="MFC4564582.1"/>
    <property type="molecule type" value="Genomic_DNA"/>
</dbReference>